<evidence type="ECO:0000313" key="1">
    <source>
        <dbReference type="EMBL" id="CEG60010.1"/>
    </source>
</evidence>
<gene>
    <name evidence="1" type="ORF">LMI_0686</name>
</gene>
<dbReference type="HOGENOM" id="CLU_2756451_0_0_6"/>
<name>A0A098GDB6_LEGMI</name>
<protein>
    <submittedName>
        <fullName evidence="1">Uncharacterized protein</fullName>
    </submittedName>
</protein>
<dbReference type="AlphaFoldDB" id="A0A098GDB6"/>
<sequence>MHNVAYVKKLGCKAKGKIMNIKSFLLLHSSLCNPLEYNADVEFKKLGRQLFILPQKTRGVKFPNAYIINS</sequence>
<organism evidence="1 2">
    <name type="scientific">Legionella micdadei</name>
    <name type="common">Tatlockia micdadei</name>
    <dbReference type="NCBI Taxonomy" id="451"/>
    <lineage>
        <taxon>Bacteria</taxon>
        <taxon>Pseudomonadati</taxon>
        <taxon>Pseudomonadota</taxon>
        <taxon>Gammaproteobacteria</taxon>
        <taxon>Legionellales</taxon>
        <taxon>Legionellaceae</taxon>
        <taxon>Legionella</taxon>
    </lineage>
</organism>
<dbReference type="EMBL" id="LN614830">
    <property type="protein sequence ID" value="CEG60010.1"/>
    <property type="molecule type" value="Genomic_DNA"/>
</dbReference>
<proteinExistence type="predicted"/>
<reference evidence="2" key="1">
    <citation type="submission" date="2014-09" db="EMBL/GenBank/DDBJ databases">
        <authorList>
            <person name="Gomez-Valero L."/>
        </authorList>
    </citation>
    <scope>NUCLEOTIDE SEQUENCE [LARGE SCALE GENOMIC DNA]</scope>
    <source>
        <strain evidence="2">ATCC33218</strain>
    </source>
</reference>
<dbReference type="Proteomes" id="UP000032414">
    <property type="component" value="Chromosome I"/>
</dbReference>
<evidence type="ECO:0000313" key="2">
    <source>
        <dbReference type="Proteomes" id="UP000032414"/>
    </source>
</evidence>
<accession>A0A098GDB6</accession>
<dbReference type="KEGG" id="tmc:LMI_0686"/>